<organism evidence="2 3">
    <name type="scientific">Bacteroides oleiciplenus</name>
    <dbReference type="NCBI Taxonomy" id="626931"/>
    <lineage>
        <taxon>Bacteria</taxon>
        <taxon>Pseudomonadati</taxon>
        <taxon>Bacteroidota</taxon>
        <taxon>Bacteroidia</taxon>
        <taxon>Bacteroidales</taxon>
        <taxon>Bacteroidaceae</taxon>
        <taxon>Bacteroides</taxon>
    </lineage>
</organism>
<accession>A0A3E5BRC0</accession>
<dbReference type="PANTHER" id="PTHR36848">
    <property type="entry name" value="DNA-BINDING PROTEIN (PUTATIVE SECRETED PROTEIN)-RELATED"/>
    <property type="match status" value="1"/>
</dbReference>
<feature type="signal peptide" evidence="1">
    <location>
        <begin position="1"/>
        <end position="25"/>
    </location>
</feature>
<reference evidence="2 3" key="1">
    <citation type="submission" date="2018-08" db="EMBL/GenBank/DDBJ databases">
        <title>A genome reference for cultivated species of the human gut microbiota.</title>
        <authorList>
            <person name="Zou Y."/>
            <person name="Xue W."/>
            <person name="Luo G."/>
        </authorList>
    </citation>
    <scope>NUCLEOTIDE SEQUENCE [LARGE SCALE GENOMIC DNA]</scope>
    <source>
        <strain evidence="2 3">OM05-15BH</strain>
    </source>
</reference>
<protein>
    <submittedName>
        <fullName evidence="2">Glycoside hydrolase family 2 protein</fullName>
    </submittedName>
</protein>
<dbReference type="AlphaFoldDB" id="A0A3E5BRC0"/>
<proteinExistence type="predicted"/>
<dbReference type="PANTHER" id="PTHR36848:SF2">
    <property type="entry name" value="SECRETED PROTEIN"/>
    <property type="match status" value="1"/>
</dbReference>
<evidence type="ECO:0000313" key="2">
    <source>
        <dbReference type="EMBL" id="RGN40176.1"/>
    </source>
</evidence>
<keyword evidence="2" id="KW-0378">Hydrolase</keyword>
<sequence length="956" mass="107535">MFGLNKRIIKSATVLLVAVSLCSCSEVQKSQVEWPTITPEMKPWTRWWWMGSAVNEKDLNVALEAYQKAGLGGVEITPIYGVRGTEDQFVEYLSPEWVEHFTYTLREAKRLGLGVDLANASGWPFGGPWIDESKASKNMSSKVYRLKGGQTLTDVISYKQQPLVRMQSNRKLQTTDVKFPLSANRPRQEYAFDQVRYEKELPLLTVTANRISENGFKEVIDLTDKVIKGKLAWTAPEGEWMICALFQGDHGKMVERSGPGGEGLVIDHFSEDALSTYLNKFDEAFKGKDLSYLRYYFNDSYEVDDASGESNWTPEFFAEFQKFQGYDLKEYLPALLGLDTSEMNSRILYDYRMTISELLLDKYTKSWQQWAAKQGKGIRNQAHGSPANVLDLYAASDVPEIEGNDIVNLKSASSAAHVTGKKLVSSETCTWLSEHFESTLGMVKSNVDKFLLAGINHIFYHGTAYSPQDAMWPGWLFYAAVHFTPANSFWEDFGTINRYVARAQSFLQAGKPSNDILLYFSIADLWSVPGKRGLLSHFHSGHLFNELSMKECGDFFTENGYSWDAISDKQLLDVTYKKTALSTGGNDYQTIIVPETHLIPAETFEKLINLANDGATILFHKILPTGVPGLSDMEAAAKRLNSLKEQLLFTEQGNVQIASYGKGKIVLSDDLFALVDKAEVKPEKIVASGLQCIRRIKDNGDFYYFIKNPAKEPFDGWITLNADYRSVALYNPMSGVAGYAKVKKDKGKHEIYIQMKSDESLIIETFQGKVNGKIYPYYKEDGDPVSVKGDWTLTFVKGGPDLPVSKTVRQLESWTAYGPEYEVFSGTAEYVTQIPTLPVQASVWLLSVEEVHESASVYVDDTYIGTLINAPYCIEIPGNLLKEDSKLKIRVSNLMANRIADLDKKGIEWRKFYNTNFNARRKENVGKDGKFSAENWESKQSGLCGAVTLTPLRLVQ</sequence>
<gene>
    <name evidence="2" type="ORF">DXB65_00560</name>
</gene>
<dbReference type="Proteomes" id="UP000260983">
    <property type="component" value="Unassembled WGS sequence"/>
</dbReference>
<dbReference type="Gene3D" id="2.60.120.260">
    <property type="entry name" value="Galactose-binding domain-like"/>
    <property type="match status" value="1"/>
</dbReference>
<dbReference type="RefSeq" id="WP_117722995.1">
    <property type="nucleotide sequence ID" value="NZ_QSUL01000001.1"/>
</dbReference>
<evidence type="ECO:0000256" key="1">
    <source>
        <dbReference type="SAM" id="SignalP"/>
    </source>
</evidence>
<keyword evidence="1" id="KW-0732">Signal</keyword>
<evidence type="ECO:0000313" key="3">
    <source>
        <dbReference type="Proteomes" id="UP000260983"/>
    </source>
</evidence>
<dbReference type="PROSITE" id="PS51257">
    <property type="entry name" value="PROKAR_LIPOPROTEIN"/>
    <property type="match status" value="1"/>
</dbReference>
<comment type="caution">
    <text evidence="2">The sequence shown here is derived from an EMBL/GenBank/DDBJ whole genome shotgun (WGS) entry which is preliminary data.</text>
</comment>
<dbReference type="InterPro" id="IPR053161">
    <property type="entry name" value="Ulvan_degrading_GH"/>
</dbReference>
<dbReference type="GO" id="GO:0016787">
    <property type="term" value="F:hydrolase activity"/>
    <property type="evidence" value="ECO:0007669"/>
    <property type="project" value="UniProtKB-KW"/>
</dbReference>
<dbReference type="InterPro" id="IPR008979">
    <property type="entry name" value="Galactose-bd-like_sf"/>
</dbReference>
<dbReference type="SUPFAM" id="SSF49785">
    <property type="entry name" value="Galactose-binding domain-like"/>
    <property type="match status" value="1"/>
</dbReference>
<dbReference type="EMBL" id="QSUL01000001">
    <property type="protein sequence ID" value="RGN40176.1"/>
    <property type="molecule type" value="Genomic_DNA"/>
</dbReference>
<dbReference type="Pfam" id="PF17132">
    <property type="entry name" value="Glyco_hydro_106"/>
    <property type="match status" value="2"/>
</dbReference>
<name>A0A3E5BRC0_9BACE</name>
<feature type="chain" id="PRO_5017829635" evidence="1">
    <location>
        <begin position="26"/>
        <end position="956"/>
    </location>
</feature>